<name>A0ABT3UWY7_9ACTN</name>
<gene>
    <name evidence="3" type="ORF">K3769_04605</name>
</gene>
<keyword evidence="4" id="KW-1185">Reference proteome</keyword>
<reference evidence="3" key="1">
    <citation type="journal article" date="2022" name="bioRxiv">
        <title>Discovery and biosynthetic assessment of Streptomyces ortus sp nov. isolated from a deep-sea sponge.</title>
        <authorList>
            <person name="Williams S.E."/>
        </authorList>
    </citation>
    <scope>NUCLEOTIDE SEQUENCE</scope>
    <source>
        <strain evidence="3">A15ISP2-DRY2</strain>
    </source>
</reference>
<evidence type="ECO:0000313" key="3">
    <source>
        <dbReference type="EMBL" id="MCX4232073.1"/>
    </source>
</evidence>
<protein>
    <submittedName>
        <fullName evidence="3">Uncharacterized protein</fullName>
    </submittedName>
</protein>
<proteinExistence type="predicted"/>
<evidence type="ECO:0000313" key="4">
    <source>
        <dbReference type="Proteomes" id="UP001165590"/>
    </source>
</evidence>
<feature type="transmembrane region" description="Helical" evidence="2">
    <location>
        <begin position="45"/>
        <end position="64"/>
    </location>
</feature>
<dbReference type="EMBL" id="JAIFZO010000002">
    <property type="protein sequence ID" value="MCX4232073.1"/>
    <property type="molecule type" value="Genomic_DNA"/>
</dbReference>
<dbReference type="RefSeq" id="WP_267025176.1">
    <property type="nucleotide sequence ID" value="NZ_JAIFZO010000002.1"/>
</dbReference>
<dbReference type="Proteomes" id="UP001165590">
    <property type="component" value="Unassembled WGS sequence"/>
</dbReference>
<feature type="region of interest" description="Disordered" evidence="1">
    <location>
        <begin position="73"/>
        <end position="93"/>
    </location>
</feature>
<organism evidence="3 4">
    <name type="scientific">Streptomyces ortus</name>
    <dbReference type="NCBI Taxonomy" id="2867268"/>
    <lineage>
        <taxon>Bacteria</taxon>
        <taxon>Bacillati</taxon>
        <taxon>Actinomycetota</taxon>
        <taxon>Actinomycetes</taxon>
        <taxon>Kitasatosporales</taxon>
        <taxon>Streptomycetaceae</taxon>
        <taxon>Streptomyces</taxon>
    </lineage>
</organism>
<accession>A0ABT3UWY7</accession>
<sequence length="107" mass="12125">MILNLLYAAVLLAAGFALGRARLGHRASDWAHWQTTGTPPDRRTARWWAVFAVLSAENLAWIVAHPVQARHAWRHRNDPPPPRGPAPKIDPNWAENRRARLTEEGQQ</sequence>
<evidence type="ECO:0000256" key="2">
    <source>
        <dbReference type="SAM" id="Phobius"/>
    </source>
</evidence>
<keyword evidence="2" id="KW-0812">Transmembrane</keyword>
<keyword evidence="2" id="KW-1133">Transmembrane helix</keyword>
<comment type="caution">
    <text evidence="3">The sequence shown here is derived from an EMBL/GenBank/DDBJ whole genome shotgun (WGS) entry which is preliminary data.</text>
</comment>
<keyword evidence="2" id="KW-0472">Membrane</keyword>
<evidence type="ECO:0000256" key="1">
    <source>
        <dbReference type="SAM" id="MobiDB-lite"/>
    </source>
</evidence>